<evidence type="ECO:0000256" key="7">
    <source>
        <dbReference type="HAMAP-Rule" id="MF_00108"/>
    </source>
</evidence>
<name>A0A380RWC2_FIBSU</name>
<dbReference type="InterPro" id="IPR034683">
    <property type="entry name" value="IspD/TarI"/>
</dbReference>
<comment type="function">
    <text evidence="7">Catalyzes the formation of 4-diphosphocytidyl-2-C-methyl-D-erythritol from CTP and 2-C-methyl-D-erythritol 4-phosphate (MEP).</text>
</comment>
<dbReference type="UniPathway" id="UPA00056">
    <property type="reaction ID" value="UER00093"/>
</dbReference>
<evidence type="ECO:0000256" key="4">
    <source>
        <dbReference type="ARBA" id="ARBA00022679"/>
    </source>
</evidence>
<dbReference type="PANTHER" id="PTHR32125">
    <property type="entry name" value="2-C-METHYL-D-ERYTHRITOL 4-PHOSPHATE CYTIDYLYLTRANSFERASE, CHLOROPLASTIC"/>
    <property type="match status" value="1"/>
</dbReference>
<dbReference type="InterPro" id="IPR018294">
    <property type="entry name" value="ISPD_synthase_CS"/>
</dbReference>
<sequence>MSNSLLFEKFAAVLPAGGLGKRMGGTIPKQLMNLGNKPVYQYSLETFLNMPEIAEVVIAVPADWKDYFEKDLFGRLSPSMGTGYSNNLNKLRIVVGGKERWQSVQNGVNALTSDAEYVLVHDVARPFVSEKIIRDVCETLVNQGSCLVAKPAIDTIKIASDGRVESTIDRNKVWLAQTPQAARIDLLKSLYARIEKEPLNFTPTDEASILEFFGETVYIVKGEAANDKLTTPEDFEIFTNRAKYI</sequence>
<dbReference type="CDD" id="cd02516">
    <property type="entry name" value="CDP-ME_synthetase"/>
    <property type="match status" value="1"/>
</dbReference>
<evidence type="ECO:0000256" key="1">
    <source>
        <dbReference type="ARBA" id="ARBA00001282"/>
    </source>
</evidence>
<evidence type="ECO:0000256" key="6">
    <source>
        <dbReference type="ARBA" id="ARBA00023229"/>
    </source>
</evidence>
<evidence type="ECO:0000256" key="3">
    <source>
        <dbReference type="ARBA" id="ARBA00009789"/>
    </source>
</evidence>
<dbReference type="GO" id="GO:0050518">
    <property type="term" value="F:2-C-methyl-D-erythritol 4-phosphate cytidylyltransferase activity"/>
    <property type="evidence" value="ECO:0007669"/>
    <property type="project" value="UniProtKB-UniRule"/>
</dbReference>
<keyword evidence="5 7" id="KW-0548">Nucleotidyltransferase</keyword>
<evidence type="ECO:0000256" key="2">
    <source>
        <dbReference type="ARBA" id="ARBA00004787"/>
    </source>
</evidence>
<dbReference type="FunFam" id="3.90.550.10:FF:000003">
    <property type="entry name" value="2-C-methyl-D-erythritol 4-phosphate cytidylyltransferase"/>
    <property type="match status" value="1"/>
</dbReference>
<dbReference type="RefSeq" id="WP_109572358.1">
    <property type="nucleotide sequence ID" value="NZ_UHJL01000001.1"/>
</dbReference>
<dbReference type="SUPFAM" id="SSF53448">
    <property type="entry name" value="Nucleotide-diphospho-sugar transferases"/>
    <property type="match status" value="1"/>
</dbReference>
<dbReference type="NCBIfam" id="TIGR00453">
    <property type="entry name" value="ispD"/>
    <property type="match status" value="1"/>
</dbReference>
<dbReference type="AlphaFoldDB" id="A0A380RWC2"/>
<comment type="pathway">
    <text evidence="2 7">Isoprenoid biosynthesis; isopentenyl diphosphate biosynthesis via DXP pathway; isopentenyl diphosphate from 1-deoxy-D-xylulose 5-phosphate: step 2/6.</text>
</comment>
<reference evidence="8 9" key="1">
    <citation type="submission" date="2017-08" db="EMBL/GenBank/DDBJ databases">
        <authorList>
            <person name="de Groot N.N."/>
        </authorList>
    </citation>
    <scope>NUCLEOTIDE SEQUENCE [LARGE SCALE GENOMIC DNA]</scope>
    <source>
        <strain evidence="8 9">HM2</strain>
    </source>
</reference>
<comment type="catalytic activity">
    <reaction evidence="1 7">
        <text>2-C-methyl-D-erythritol 4-phosphate + CTP + H(+) = 4-CDP-2-C-methyl-D-erythritol + diphosphate</text>
        <dbReference type="Rhea" id="RHEA:13429"/>
        <dbReference type="ChEBI" id="CHEBI:15378"/>
        <dbReference type="ChEBI" id="CHEBI:33019"/>
        <dbReference type="ChEBI" id="CHEBI:37563"/>
        <dbReference type="ChEBI" id="CHEBI:57823"/>
        <dbReference type="ChEBI" id="CHEBI:58262"/>
        <dbReference type="EC" id="2.7.7.60"/>
    </reaction>
</comment>
<dbReference type="InterPro" id="IPR001228">
    <property type="entry name" value="IspD"/>
</dbReference>
<evidence type="ECO:0000256" key="5">
    <source>
        <dbReference type="ARBA" id="ARBA00022695"/>
    </source>
</evidence>
<evidence type="ECO:0000313" key="9">
    <source>
        <dbReference type="Proteomes" id="UP000255423"/>
    </source>
</evidence>
<comment type="similarity">
    <text evidence="3 7">Belongs to the IspD/TarI cytidylyltransferase family. IspD subfamily.</text>
</comment>
<dbReference type="EC" id="2.7.7.60" evidence="7"/>
<feature type="site" description="Positions MEP for the nucleophilic attack" evidence="7">
    <location>
        <position position="170"/>
    </location>
</feature>
<proteinExistence type="inferred from homology"/>
<dbReference type="InterPro" id="IPR029044">
    <property type="entry name" value="Nucleotide-diphossugar_trans"/>
</dbReference>
<feature type="site" description="Transition state stabilizer" evidence="7">
    <location>
        <position position="29"/>
    </location>
</feature>
<dbReference type="InterPro" id="IPR050088">
    <property type="entry name" value="IspD/TarI_cytidylyltransf_bact"/>
</dbReference>
<organism evidence="8 9">
    <name type="scientific">Fibrobacter succinogenes</name>
    <name type="common">Bacteroides succinogenes</name>
    <dbReference type="NCBI Taxonomy" id="833"/>
    <lineage>
        <taxon>Bacteria</taxon>
        <taxon>Pseudomonadati</taxon>
        <taxon>Fibrobacterota</taxon>
        <taxon>Fibrobacteria</taxon>
        <taxon>Fibrobacterales</taxon>
        <taxon>Fibrobacteraceae</taxon>
        <taxon>Fibrobacter</taxon>
    </lineage>
</organism>
<keyword evidence="4 7" id="KW-0808">Transferase</keyword>
<feature type="site" description="Transition state stabilizer" evidence="7">
    <location>
        <position position="22"/>
    </location>
</feature>
<dbReference type="HAMAP" id="MF_00108">
    <property type="entry name" value="IspD"/>
    <property type="match status" value="1"/>
</dbReference>
<protein>
    <recommendedName>
        <fullName evidence="7">2-C-methyl-D-erythritol 4-phosphate cytidylyltransferase</fullName>
        <ecNumber evidence="7">2.7.7.60</ecNumber>
    </recommendedName>
    <alternativeName>
        <fullName evidence="7">4-diphosphocytidyl-2C-methyl-D-erythritol synthase</fullName>
    </alternativeName>
    <alternativeName>
        <fullName evidence="7">MEP cytidylyltransferase</fullName>
        <shortName evidence="7">MCT</shortName>
    </alternativeName>
</protein>
<dbReference type="GO" id="GO:0019288">
    <property type="term" value="P:isopentenyl diphosphate biosynthetic process, methylerythritol 4-phosphate pathway"/>
    <property type="evidence" value="ECO:0007669"/>
    <property type="project" value="UniProtKB-UniRule"/>
</dbReference>
<dbReference type="EMBL" id="UHJL01000001">
    <property type="protein sequence ID" value="SUQ19838.1"/>
    <property type="molecule type" value="Genomic_DNA"/>
</dbReference>
<dbReference type="PROSITE" id="PS01295">
    <property type="entry name" value="ISPD"/>
    <property type="match status" value="1"/>
</dbReference>
<dbReference type="PANTHER" id="PTHR32125:SF4">
    <property type="entry name" value="2-C-METHYL-D-ERYTHRITOL 4-PHOSPHATE CYTIDYLYLTRANSFERASE, CHLOROPLASTIC"/>
    <property type="match status" value="1"/>
</dbReference>
<evidence type="ECO:0000313" key="8">
    <source>
        <dbReference type="EMBL" id="SUQ19838.1"/>
    </source>
</evidence>
<dbReference type="Proteomes" id="UP000255423">
    <property type="component" value="Unassembled WGS sequence"/>
</dbReference>
<accession>A0A380RWC2</accession>
<dbReference type="Pfam" id="PF01128">
    <property type="entry name" value="IspD"/>
    <property type="match status" value="1"/>
</dbReference>
<dbReference type="Gene3D" id="3.90.550.10">
    <property type="entry name" value="Spore Coat Polysaccharide Biosynthesis Protein SpsA, Chain A"/>
    <property type="match status" value="1"/>
</dbReference>
<keyword evidence="6 7" id="KW-0414">Isoprene biosynthesis</keyword>
<gene>
    <name evidence="7" type="primary">ispD</name>
    <name evidence="8" type="ORF">SAMN05661053_1082</name>
</gene>
<feature type="site" description="Positions MEP for the nucleophilic attack" evidence="7">
    <location>
        <position position="228"/>
    </location>
</feature>